<evidence type="ECO:0000313" key="2">
    <source>
        <dbReference type="EMBL" id="MBP1474491.1"/>
    </source>
</evidence>
<keyword evidence="3" id="KW-1185">Reference proteome</keyword>
<gene>
    <name evidence="2" type="ORF">J7I44_09265</name>
</gene>
<comment type="caution">
    <text evidence="2">The sequence shown here is derived from an EMBL/GenBank/DDBJ whole genome shotgun (WGS) entry which is preliminary data.</text>
</comment>
<evidence type="ECO:0000256" key="1">
    <source>
        <dbReference type="SAM" id="SignalP"/>
    </source>
</evidence>
<dbReference type="InterPro" id="IPR015943">
    <property type="entry name" value="WD40/YVTN_repeat-like_dom_sf"/>
</dbReference>
<keyword evidence="1" id="KW-0732">Signal</keyword>
<accession>A0ABS4DN73</accession>
<dbReference type="Proteomes" id="UP000823790">
    <property type="component" value="Unassembled WGS sequence"/>
</dbReference>
<reference evidence="2 3" key="1">
    <citation type="submission" date="2021-04" db="EMBL/GenBank/DDBJ databases">
        <authorList>
            <person name="Huq M.A."/>
        </authorList>
    </citation>
    <scope>NUCLEOTIDE SEQUENCE [LARGE SCALE GENOMIC DNA]</scope>
    <source>
        <strain evidence="2 3">MAH-13</strain>
    </source>
</reference>
<name>A0ABS4DN73_9GAMM</name>
<sequence length="386" mass="40894">MTPRKRLLVGALALGLSLVAALPTAAESPATPSTRGIVSLVQTHTGYPVKVSVYATGLNNPRGLTFGPDGQLYVAEGGRGGSHTTSAMDCMQVPGVGPYSGSYTGGRISRIDHHGHRVTITNKFPSSQTSAETGSLISGVADVAFIGHTLYAITAGAGCSHGLKGTYNGIARVDSDGSIHWIANLSRYQKHHPVQNAEEEDFEPDGTWYSMVALHGHLYALEPNHGELVKVSLDGKIRRVVDVSASQGHIVPTALAYHGRFFIGNLGTFPISAGSEKVLRLTRNGQLWPVADRLTTVLGIAFHHGHMYVLENTTGKDNLAPTPGTGKVVRIDPSGARRAVITGLALPSAMTFGPDGALYVSNMGFGFPPGMGQVLRFDFDAWRHSP</sequence>
<feature type="signal peptide" evidence="1">
    <location>
        <begin position="1"/>
        <end position="25"/>
    </location>
</feature>
<feature type="chain" id="PRO_5045638711" evidence="1">
    <location>
        <begin position="26"/>
        <end position="386"/>
    </location>
</feature>
<dbReference type="EMBL" id="JAGJRS010000018">
    <property type="protein sequence ID" value="MBP1474491.1"/>
    <property type="molecule type" value="Genomic_DNA"/>
</dbReference>
<organism evidence="2 3">
    <name type="scientific">Frateuria flava</name>
    <dbReference type="NCBI Taxonomy" id="2821489"/>
    <lineage>
        <taxon>Bacteria</taxon>
        <taxon>Pseudomonadati</taxon>
        <taxon>Pseudomonadota</taxon>
        <taxon>Gammaproteobacteria</taxon>
        <taxon>Lysobacterales</taxon>
        <taxon>Rhodanobacteraceae</taxon>
        <taxon>Frateuria</taxon>
    </lineage>
</organism>
<evidence type="ECO:0000313" key="3">
    <source>
        <dbReference type="Proteomes" id="UP000823790"/>
    </source>
</evidence>
<dbReference type="InterPro" id="IPR048031">
    <property type="entry name" value="ScyD/ScyE-like"/>
</dbReference>
<dbReference type="Gene3D" id="2.120.10.30">
    <property type="entry name" value="TolB, C-terminal domain"/>
    <property type="match status" value="1"/>
</dbReference>
<dbReference type="InterPro" id="IPR011042">
    <property type="entry name" value="6-blade_b-propeller_TolB-like"/>
</dbReference>
<protein>
    <submittedName>
        <fullName evidence="2">ScyD/ScyE family protein</fullName>
    </submittedName>
</protein>
<proteinExistence type="predicted"/>
<dbReference type="NCBIfam" id="NF033206">
    <property type="entry name" value="ScyE_fam"/>
    <property type="match status" value="1"/>
</dbReference>
<dbReference type="Gene3D" id="2.130.10.10">
    <property type="entry name" value="YVTN repeat-like/Quinoprotein amine dehydrogenase"/>
    <property type="match status" value="1"/>
</dbReference>
<dbReference type="SUPFAM" id="SSF101898">
    <property type="entry name" value="NHL repeat"/>
    <property type="match status" value="1"/>
</dbReference>
<dbReference type="RefSeq" id="WP_209619347.1">
    <property type="nucleotide sequence ID" value="NZ_JAGJRS010000018.1"/>
</dbReference>